<evidence type="ECO:0000313" key="1">
    <source>
        <dbReference type="EMBL" id="PNX67281.1"/>
    </source>
</evidence>
<accession>A0A2K3KLU2</accession>
<reference evidence="1 2" key="2">
    <citation type="journal article" date="2017" name="Front. Plant Sci.">
        <title>Gene Classification and Mining of Molecular Markers Useful in Red Clover (Trifolium pratense) Breeding.</title>
        <authorList>
            <person name="Istvanek J."/>
            <person name="Dluhosova J."/>
            <person name="Dluhos P."/>
            <person name="Patkova L."/>
            <person name="Nedelnik J."/>
            <person name="Repkova J."/>
        </authorList>
    </citation>
    <scope>NUCLEOTIDE SEQUENCE [LARGE SCALE GENOMIC DNA]</scope>
    <source>
        <strain evidence="2">cv. Tatra</strain>
        <tissue evidence="1">Young leaves</tissue>
    </source>
</reference>
<evidence type="ECO:0000313" key="2">
    <source>
        <dbReference type="Proteomes" id="UP000236291"/>
    </source>
</evidence>
<comment type="caution">
    <text evidence="1">The sequence shown here is derived from an EMBL/GenBank/DDBJ whole genome shotgun (WGS) entry which is preliminary data.</text>
</comment>
<reference evidence="1 2" key="1">
    <citation type="journal article" date="2014" name="Am. J. Bot.">
        <title>Genome assembly and annotation for red clover (Trifolium pratense; Fabaceae).</title>
        <authorList>
            <person name="Istvanek J."/>
            <person name="Jaros M."/>
            <person name="Krenek A."/>
            <person name="Repkova J."/>
        </authorList>
    </citation>
    <scope>NUCLEOTIDE SEQUENCE [LARGE SCALE GENOMIC DNA]</scope>
    <source>
        <strain evidence="2">cv. Tatra</strain>
        <tissue evidence="1">Young leaves</tissue>
    </source>
</reference>
<dbReference type="AlphaFoldDB" id="A0A2K3KLU2"/>
<sequence>MYWDGGSTYLDRQLYAIYKSLLLAKDINIDELVSYYDSLHCINLIKDFFAKFGVSSNVDFLTHTSPSEDVRDLLEND</sequence>
<feature type="non-terminal residue" evidence="1">
    <location>
        <position position="77"/>
    </location>
</feature>
<name>A0A2K3KLU2_TRIPR</name>
<proteinExistence type="predicted"/>
<gene>
    <name evidence="1" type="ORF">L195_g055544</name>
</gene>
<dbReference type="Proteomes" id="UP000236291">
    <property type="component" value="Unassembled WGS sequence"/>
</dbReference>
<protein>
    <submittedName>
        <fullName evidence="1">Uncharacterized protein</fullName>
    </submittedName>
</protein>
<organism evidence="1 2">
    <name type="scientific">Trifolium pratense</name>
    <name type="common">Red clover</name>
    <dbReference type="NCBI Taxonomy" id="57577"/>
    <lineage>
        <taxon>Eukaryota</taxon>
        <taxon>Viridiplantae</taxon>
        <taxon>Streptophyta</taxon>
        <taxon>Embryophyta</taxon>
        <taxon>Tracheophyta</taxon>
        <taxon>Spermatophyta</taxon>
        <taxon>Magnoliopsida</taxon>
        <taxon>eudicotyledons</taxon>
        <taxon>Gunneridae</taxon>
        <taxon>Pentapetalae</taxon>
        <taxon>rosids</taxon>
        <taxon>fabids</taxon>
        <taxon>Fabales</taxon>
        <taxon>Fabaceae</taxon>
        <taxon>Papilionoideae</taxon>
        <taxon>50 kb inversion clade</taxon>
        <taxon>NPAAA clade</taxon>
        <taxon>Hologalegina</taxon>
        <taxon>IRL clade</taxon>
        <taxon>Trifolieae</taxon>
        <taxon>Trifolium</taxon>
    </lineage>
</organism>
<dbReference type="EMBL" id="ASHM01101582">
    <property type="protein sequence ID" value="PNX67281.1"/>
    <property type="molecule type" value="Genomic_DNA"/>
</dbReference>